<dbReference type="InterPro" id="IPR041703">
    <property type="entry name" value="Rho_factor_ATP-bd"/>
</dbReference>
<feature type="binding site" evidence="9">
    <location>
        <position position="226"/>
    </location>
    <ligand>
        <name>ATP</name>
        <dbReference type="ChEBI" id="CHEBI:30616"/>
    </ligand>
</feature>
<evidence type="ECO:0000313" key="13">
    <source>
        <dbReference type="EMBL" id="AJC87516.1"/>
    </source>
</evidence>
<dbReference type="GO" id="GO:0005524">
    <property type="term" value="F:ATP binding"/>
    <property type="evidence" value="ECO:0007669"/>
    <property type="project" value="UniProtKB-UniRule"/>
</dbReference>
<dbReference type="GO" id="GO:0003723">
    <property type="term" value="F:RNA binding"/>
    <property type="evidence" value="ECO:0007669"/>
    <property type="project" value="UniProtKB-UniRule"/>
</dbReference>
<keyword evidence="6 9" id="KW-0694">RNA-binding</keyword>
<dbReference type="GO" id="GO:0006353">
    <property type="term" value="P:DNA-templated transcription termination"/>
    <property type="evidence" value="ECO:0007669"/>
    <property type="project" value="UniProtKB-UniRule"/>
</dbReference>
<evidence type="ECO:0000256" key="8">
    <source>
        <dbReference type="ARBA" id="ARBA00023163"/>
    </source>
</evidence>
<dbReference type="PANTHER" id="PTHR46425:SF1">
    <property type="entry name" value="TRANSCRIPTION TERMINATION FACTOR RHO"/>
    <property type="match status" value="1"/>
</dbReference>
<gene>
    <name evidence="9 13" type="primary">rho</name>
    <name evidence="13" type="ORF">CINS_0538</name>
</gene>
<dbReference type="InterPro" id="IPR012340">
    <property type="entry name" value="NA-bd_OB-fold"/>
</dbReference>
<evidence type="ECO:0000256" key="2">
    <source>
        <dbReference type="ARBA" id="ARBA00022741"/>
    </source>
</evidence>
<comment type="subunit">
    <text evidence="9">Homohexamer. The homohexamer assembles into an open ring structure.</text>
</comment>
<comment type="caution">
    <text evidence="9">Lacks conserved residue(s) required for the propagation of feature annotation.</text>
</comment>
<evidence type="ECO:0000256" key="7">
    <source>
        <dbReference type="ARBA" id="ARBA00023015"/>
    </source>
</evidence>
<dbReference type="NCBIfam" id="TIGR00767">
    <property type="entry name" value="rho"/>
    <property type="match status" value="1"/>
</dbReference>
<feature type="domain" description="Rho RNA-BD" evidence="12">
    <location>
        <begin position="65"/>
        <end position="140"/>
    </location>
</feature>
<dbReference type="SUPFAM" id="SSF68912">
    <property type="entry name" value="Rho N-terminal domain-like"/>
    <property type="match status" value="1"/>
</dbReference>
<dbReference type="Gene3D" id="2.40.50.140">
    <property type="entry name" value="Nucleic acid-binding proteins"/>
    <property type="match status" value="1"/>
</dbReference>
<dbReference type="Pfam" id="PF07497">
    <property type="entry name" value="Rho_RNA_bind"/>
    <property type="match status" value="1"/>
</dbReference>
<dbReference type="AlphaFoldDB" id="A0A0A8H0J0"/>
<evidence type="ECO:0000256" key="11">
    <source>
        <dbReference type="PROSITE-ProRule" id="PRU01203"/>
    </source>
</evidence>
<dbReference type="Gene3D" id="3.40.50.300">
    <property type="entry name" value="P-loop containing nucleotide triphosphate hydrolases"/>
    <property type="match status" value="1"/>
</dbReference>
<dbReference type="CDD" id="cd04459">
    <property type="entry name" value="Rho_CSD"/>
    <property type="match status" value="1"/>
</dbReference>
<dbReference type="CDD" id="cd01128">
    <property type="entry name" value="rho_factor_C"/>
    <property type="match status" value="1"/>
</dbReference>
<dbReference type="PANTHER" id="PTHR46425">
    <property type="entry name" value="TRANSCRIPTION TERMINATION FACTOR RHO"/>
    <property type="match status" value="1"/>
</dbReference>
<dbReference type="Proteomes" id="UP000031163">
    <property type="component" value="Chromosome"/>
</dbReference>
<dbReference type="InterPro" id="IPR003593">
    <property type="entry name" value="AAA+_ATPase"/>
</dbReference>
<keyword evidence="7 9" id="KW-0805">Transcription regulation</keyword>
<dbReference type="SMART" id="SM00382">
    <property type="entry name" value="AAA"/>
    <property type="match status" value="1"/>
</dbReference>
<feature type="binding site" evidence="9">
    <location>
        <begin position="195"/>
        <end position="200"/>
    </location>
    <ligand>
        <name>ATP</name>
        <dbReference type="ChEBI" id="CHEBI:30616"/>
    </ligand>
</feature>
<proteinExistence type="inferred from homology"/>
<dbReference type="PROSITE" id="PS51856">
    <property type="entry name" value="RHO_RNA_BD"/>
    <property type="match status" value="1"/>
</dbReference>
<comment type="similarity">
    <text evidence="9 11">Belongs to the Rho family.</text>
</comment>
<dbReference type="SMART" id="SM00357">
    <property type="entry name" value="CSP"/>
    <property type="match status" value="1"/>
</dbReference>
<dbReference type="HOGENOM" id="CLU_016377_4_3_7"/>
<dbReference type="STRING" id="1031564.CINS_0538"/>
<keyword evidence="5 9" id="KW-0067">ATP-binding</keyword>
<dbReference type="EMBL" id="CP007770">
    <property type="protein sequence ID" value="AJC87516.1"/>
    <property type="molecule type" value="Genomic_DNA"/>
</dbReference>
<keyword evidence="4 9" id="KW-0347">Helicase</keyword>
<dbReference type="GeneID" id="74431347"/>
<evidence type="ECO:0000256" key="10">
    <source>
        <dbReference type="NCBIfam" id="TIGR00767"/>
    </source>
</evidence>
<dbReference type="GO" id="GO:0008186">
    <property type="term" value="F:ATP-dependent activity, acting on RNA"/>
    <property type="evidence" value="ECO:0007669"/>
    <property type="project" value="UniProtKB-UniRule"/>
</dbReference>
<dbReference type="Pfam" id="PF00006">
    <property type="entry name" value="ATP-synt_ab"/>
    <property type="match status" value="1"/>
</dbReference>
<keyword evidence="3 9" id="KW-0378">Hydrolase</keyword>
<dbReference type="InterPro" id="IPR011112">
    <property type="entry name" value="Rho-like_N"/>
</dbReference>
<dbReference type="Pfam" id="PF07498">
    <property type="entry name" value="Rho_N"/>
    <property type="match status" value="1"/>
</dbReference>
<dbReference type="HAMAP" id="MF_01884">
    <property type="entry name" value="Rho"/>
    <property type="match status" value="1"/>
</dbReference>
<keyword evidence="8 9" id="KW-0804">Transcription</keyword>
<organism evidence="13 14">
    <name type="scientific">Campylobacter insulaenigrae NCTC 12927</name>
    <dbReference type="NCBI Taxonomy" id="1031564"/>
    <lineage>
        <taxon>Bacteria</taxon>
        <taxon>Pseudomonadati</taxon>
        <taxon>Campylobacterota</taxon>
        <taxon>Epsilonproteobacteria</taxon>
        <taxon>Campylobacterales</taxon>
        <taxon>Campylobacteraceae</taxon>
        <taxon>Campylobacter</taxon>
    </lineage>
</organism>
<comment type="function">
    <text evidence="9">Facilitates transcription termination by a mechanism that involves Rho binding to the nascent RNA, activation of Rho's RNA-dependent ATPase activity, and release of the mRNA from the DNA template.</text>
</comment>
<keyword evidence="2 9" id="KW-0547">Nucleotide-binding</keyword>
<feature type="binding site" evidence="9">
    <location>
        <begin position="183"/>
        <end position="188"/>
    </location>
    <ligand>
        <name>ATP</name>
        <dbReference type="ChEBI" id="CHEBI:30616"/>
    </ligand>
</feature>
<keyword evidence="1 9" id="KW-0806">Transcription termination</keyword>
<dbReference type="SUPFAM" id="SSF50249">
    <property type="entry name" value="Nucleic acid-binding proteins"/>
    <property type="match status" value="1"/>
</dbReference>
<dbReference type="SUPFAM" id="SSF52540">
    <property type="entry name" value="P-loop containing nucleoside triphosphate hydrolases"/>
    <property type="match status" value="1"/>
</dbReference>
<evidence type="ECO:0000256" key="6">
    <source>
        <dbReference type="ARBA" id="ARBA00022884"/>
    </source>
</evidence>
<sequence>MEKEKKQHQRTHIPVEGYKIEDLKLLDLENLIKIANEAEIENPREFRRQDLIFEILKAQTKKGGFILFTGILEISPEGYGFLRGMDSNLSDSVNDAYVSNSQIRKFALRVGDIVTGQVREPKDQEKYYALLKIEAINYLPLKEARERPLFDNLTPIFPTEKIKLEYDPLKLTGRMLDLFSPIGKGQRGLIVAPPRTGKTELMKELAAAIAKNHPEAHLIVLLVDERPEEVTDMQRCVKGEVFSSTFDLPAYNHVRVAELVIEKAKRMVETGKDVIILLDSITRLARAYNTATPSSGKVLSGGVDANALHKPKRFFGAARNIENGGSLTIIATALIETGSRMDEVIFEEFKGTGNSEIVLDRNISDRRIYPAINIIKSGTRKEELLQGVEKLQKIWAIRSAISQMDDIEALKFLYSKMLKTKSNEELLSIMNE</sequence>
<evidence type="ECO:0000313" key="14">
    <source>
        <dbReference type="Proteomes" id="UP000031163"/>
    </source>
</evidence>
<dbReference type="InterPro" id="IPR004665">
    <property type="entry name" value="Term_rho"/>
</dbReference>
<dbReference type="InterPro" id="IPR036269">
    <property type="entry name" value="Rho_N_sf"/>
</dbReference>
<dbReference type="SMART" id="SM00959">
    <property type="entry name" value="Rho_N"/>
    <property type="match status" value="1"/>
</dbReference>
<reference evidence="13 14" key="1">
    <citation type="journal article" date="2014" name="Genome Biol. Evol.">
        <title>Comparative Genomics of the Campylobacter lari Group.</title>
        <authorList>
            <person name="Miller W.G."/>
            <person name="Yee E."/>
            <person name="Chapman M.H."/>
            <person name="Smith T.P."/>
            <person name="Bono J.L."/>
            <person name="Huynh S."/>
            <person name="Parker C.T."/>
            <person name="Vandamme P."/>
            <person name="Luong K."/>
            <person name="Korlach J."/>
        </authorList>
    </citation>
    <scope>NUCLEOTIDE SEQUENCE [LARGE SCALE GENOMIC DNA]</scope>
    <source>
        <strain evidence="13 14">NCTC 12927</strain>
    </source>
</reference>
<accession>A0A0A8H0J0</accession>
<evidence type="ECO:0000256" key="3">
    <source>
        <dbReference type="ARBA" id="ARBA00022801"/>
    </source>
</evidence>
<evidence type="ECO:0000256" key="9">
    <source>
        <dbReference type="HAMAP-Rule" id="MF_01884"/>
    </source>
</evidence>
<evidence type="ECO:0000259" key="12">
    <source>
        <dbReference type="PROSITE" id="PS51856"/>
    </source>
</evidence>
<evidence type="ECO:0000256" key="4">
    <source>
        <dbReference type="ARBA" id="ARBA00022806"/>
    </source>
</evidence>
<dbReference type="KEGG" id="cis:CINS_0538"/>
<name>A0A0A8H0J0_9BACT</name>
<dbReference type="Gene3D" id="1.10.720.10">
    <property type="match status" value="1"/>
</dbReference>
<evidence type="ECO:0000256" key="5">
    <source>
        <dbReference type="ARBA" id="ARBA00022840"/>
    </source>
</evidence>
<dbReference type="GO" id="GO:0005829">
    <property type="term" value="C:cytosol"/>
    <property type="evidence" value="ECO:0007669"/>
    <property type="project" value="UniProtKB-ARBA"/>
</dbReference>
<dbReference type="InterPro" id="IPR011113">
    <property type="entry name" value="Rho_RNA-bd"/>
</dbReference>
<dbReference type="GO" id="GO:0016787">
    <property type="term" value="F:hydrolase activity"/>
    <property type="evidence" value="ECO:0007669"/>
    <property type="project" value="UniProtKB-KW"/>
</dbReference>
<dbReference type="RefSeq" id="WP_039649614.1">
    <property type="nucleotide sequence ID" value="NZ_CP007770.1"/>
</dbReference>
<dbReference type="NCBIfam" id="NF006886">
    <property type="entry name" value="PRK09376.1"/>
    <property type="match status" value="1"/>
</dbReference>
<dbReference type="InterPro" id="IPR027417">
    <property type="entry name" value="P-loop_NTPase"/>
</dbReference>
<protein>
    <recommendedName>
        <fullName evidence="9 10">Transcription termination factor Rho</fullName>
        <ecNumber evidence="9 10">3.6.4.-</ecNumber>
    </recommendedName>
    <alternativeName>
        <fullName evidence="9">ATP-dependent helicase Rho</fullName>
    </alternativeName>
</protein>
<dbReference type="InterPro" id="IPR011129">
    <property type="entry name" value="CSD"/>
</dbReference>
<dbReference type="EC" id="3.6.4.-" evidence="9 10"/>
<evidence type="ECO:0000256" key="1">
    <source>
        <dbReference type="ARBA" id="ARBA00022472"/>
    </source>
</evidence>
<dbReference type="InterPro" id="IPR000194">
    <property type="entry name" value="ATPase_F1/V1/A1_a/bsu_nucl-bd"/>
</dbReference>
<dbReference type="GO" id="GO:0004386">
    <property type="term" value="F:helicase activity"/>
    <property type="evidence" value="ECO:0007669"/>
    <property type="project" value="UniProtKB-UniRule"/>
</dbReference>